<dbReference type="PANTHER" id="PTHR34273">
    <property type="entry name" value="METHYLTHIORIBOSE KINASE"/>
    <property type="match status" value="1"/>
</dbReference>
<dbReference type="InterPro" id="IPR011009">
    <property type="entry name" value="Kinase-like_dom_sf"/>
</dbReference>
<dbReference type="SUPFAM" id="SSF56112">
    <property type="entry name" value="Protein kinase-like (PK-like)"/>
    <property type="match status" value="1"/>
</dbReference>
<evidence type="ECO:0000256" key="7">
    <source>
        <dbReference type="ARBA" id="ARBA00022840"/>
    </source>
</evidence>
<accession>A0ABP7EL90</accession>
<dbReference type="GO" id="GO:0016301">
    <property type="term" value="F:kinase activity"/>
    <property type="evidence" value="ECO:0007669"/>
    <property type="project" value="UniProtKB-KW"/>
</dbReference>
<keyword evidence="5" id="KW-0547">Nucleotide-binding</keyword>
<dbReference type="Gene3D" id="3.30.200.20">
    <property type="entry name" value="Phosphorylase Kinase, domain 1"/>
    <property type="match status" value="1"/>
</dbReference>
<dbReference type="Gene3D" id="3.90.1200.10">
    <property type="match status" value="1"/>
</dbReference>
<feature type="domain" description="Aminoglycoside phosphotransferase" evidence="8">
    <location>
        <begin position="31"/>
        <end position="267"/>
    </location>
</feature>
<evidence type="ECO:0000256" key="4">
    <source>
        <dbReference type="ARBA" id="ARBA00022679"/>
    </source>
</evidence>
<keyword evidence="10" id="KW-1185">Reference proteome</keyword>
<gene>
    <name evidence="9" type="primary">mtnK</name>
    <name evidence="9" type="ORF">GCM10022421_31310</name>
</gene>
<dbReference type="RefSeq" id="WP_344965701.1">
    <property type="nucleotide sequence ID" value="NZ_BAABDS010000046.1"/>
</dbReference>
<keyword evidence="4" id="KW-0808">Transferase</keyword>
<keyword evidence="7" id="KW-0067">ATP-binding</keyword>
<dbReference type="Pfam" id="PF01636">
    <property type="entry name" value="APH"/>
    <property type="match status" value="1"/>
</dbReference>
<dbReference type="NCBIfam" id="TIGR01767">
    <property type="entry name" value="MTRK"/>
    <property type="match status" value="1"/>
</dbReference>
<comment type="subunit">
    <text evidence="2">Homodimer.</text>
</comment>
<comment type="similarity">
    <text evidence="1">Belongs to the methylthioribose kinase family.</text>
</comment>
<evidence type="ECO:0000256" key="2">
    <source>
        <dbReference type="ARBA" id="ARBA00011738"/>
    </source>
</evidence>
<dbReference type="EC" id="2.7.1.100" evidence="3"/>
<sequence length="397" mass="44676">MSQYRIFKVDDAIAYVRVVEKLGDEVPLLGEEIGDGNLNQVFRVWQPGESRGVIVKQALPYIRCIGESWPLTRDRARIEAQILLNHGRVCPEYTVEVLHYDPALSVMLLEDLSDHRVWRQTQLEDLSFPEAAAQLGRYLARVHYHSSAFHLDYQAQQAAQTDFANPELMAITEAVFFVDPFRDHERNNVAPLIRAEAEQLWADAALKVKVAALKHDFRCKGEALLHGDLHTGSVMVTADKLKVIDAEFGGYGPMGFDLGVIFANLLLNFCSQPGRHRAVASRRVQQQRIEEIHSLWQNFRADFVELAAHSNDAALAEPGYVQDFLGRVWQDALGYAGCEMIRRTIGIAHVADLDGIDDPARRAACQRQALALGQTLILEAEQLLEEQFTALLLERVI</sequence>
<dbReference type="EMBL" id="BAABDS010000046">
    <property type="protein sequence ID" value="GAA3720733.1"/>
    <property type="molecule type" value="Genomic_DNA"/>
</dbReference>
<evidence type="ECO:0000256" key="6">
    <source>
        <dbReference type="ARBA" id="ARBA00022777"/>
    </source>
</evidence>
<dbReference type="PIRSF" id="PIRSF031134">
    <property type="entry name" value="MTRK"/>
    <property type="match status" value="1"/>
</dbReference>
<organism evidence="9 10">
    <name type="scientific">Oceanisphaera sediminis</name>
    <dbReference type="NCBI Taxonomy" id="981381"/>
    <lineage>
        <taxon>Bacteria</taxon>
        <taxon>Pseudomonadati</taxon>
        <taxon>Pseudomonadota</taxon>
        <taxon>Gammaproteobacteria</taxon>
        <taxon>Aeromonadales</taxon>
        <taxon>Aeromonadaceae</taxon>
        <taxon>Oceanisphaera</taxon>
    </lineage>
</organism>
<dbReference type="InterPro" id="IPR009212">
    <property type="entry name" value="Methylthioribose_kinase"/>
</dbReference>
<evidence type="ECO:0000256" key="5">
    <source>
        <dbReference type="ARBA" id="ARBA00022741"/>
    </source>
</evidence>
<evidence type="ECO:0000256" key="1">
    <source>
        <dbReference type="ARBA" id="ARBA00010165"/>
    </source>
</evidence>
<dbReference type="Proteomes" id="UP001501479">
    <property type="component" value="Unassembled WGS sequence"/>
</dbReference>
<dbReference type="PANTHER" id="PTHR34273:SF2">
    <property type="entry name" value="METHYLTHIORIBOSE KINASE"/>
    <property type="match status" value="1"/>
</dbReference>
<evidence type="ECO:0000313" key="10">
    <source>
        <dbReference type="Proteomes" id="UP001501479"/>
    </source>
</evidence>
<reference evidence="10" key="1">
    <citation type="journal article" date="2019" name="Int. J. Syst. Evol. Microbiol.">
        <title>The Global Catalogue of Microorganisms (GCM) 10K type strain sequencing project: providing services to taxonomists for standard genome sequencing and annotation.</title>
        <authorList>
            <consortium name="The Broad Institute Genomics Platform"/>
            <consortium name="The Broad Institute Genome Sequencing Center for Infectious Disease"/>
            <person name="Wu L."/>
            <person name="Ma J."/>
        </authorList>
    </citation>
    <scope>NUCLEOTIDE SEQUENCE [LARGE SCALE GENOMIC DNA]</scope>
    <source>
        <strain evidence="10">JCM 17329</strain>
    </source>
</reference>
<comment type="caution">
    <text evidence="9">The sequence shown here is derived from an EMBL/GenBank/DDBJ whole genome shotgun (WGS) entry which is preliminary data.</text>
</comment>
<evidence type="ECO:0000313" key="9">
    <source>
        <dbReference type="EMBL" id="GAA3720733.1"/>
    </source>
</evidence>
<proteinExistence type="inferred from homology"/>
<dbReference type="InterPro" id="IPR002575">
    <property type="entry name" value="Aminoglycoside_PTrfase"/>
</dbReference>
<name>A0ABP7EL90_9GAMM</name>
<evidence type="ECO:0000256" key="3">
    <source>
        <dbReference type="ARBA" id="ARBA00012128"/>
    </source>
</evidence>
<protein>
    <recommendedName>
        <fullName evidence="3">S-methyl-5-thioribose kinase</fullName>
        <ecNumber evidence="3">2.7.1.100</ecNumber>
    </recommendedName>
</protein>
<keyword evidence="6 9" id="KW-0418">Kinase</keyword>
<evidence type="ECO:0000259" key="8">
    <source>
        <dbReference type="Pfam" id="PF01636"/>
    </source>
</evidence>